<evidence type="ECO:0000256" key="1">
    <source>
        <dbReference type="SAM" id="MobiDB-lite"/>
    </source>
</evidence>
<keyword evidence="3" id="KW-1185">Reference proteome</keyword>
<name>A0AAN8BC69_9TELE</name>
<feature type="compositionally biased region" description="Low complexity" evidence="1">
    <location>
        <begin position="66"/>
        <end position="82"/>
    </location>
</feature>
<organism evidence="2 3">
    <name type="scientific">Champsocephalus esox</name>
    <name type="common">pike icefish</name>
    <dbReference type="NCBI Taxonomy" id="159716"/>
    <lineage>
        <taxon>Eukaryota</taxon>
        <taxon>Metazoa</taxon>
        <taxon>Chordata</taxon>
        <taxon>Craniata</taxon>
        <taxon>Vertebrata</taxon>
        <taxon>Euteleostomi</taxon>
        <taxon>Actinopterygii</taxon>
        <taxon>Neopterygii</taxon>
        <taxon>Teleostei</taxon>
        <taxon>Neoteleostei</taxon>
        <taxon>Acanthomorphata</taxon>
        <taxon>Eupercaria</taxon>
        <taxon>Perciformes</taxon>
        <taxon>Notothenioidei</taxon>
        <taxon>Channichthyidae</taxon>
        <taxon>Champsocephalus</taxon>
    </lineage>
</organism>
<feature type="region of interest" description="Disordered" evidence="1">
    <location>
        <begin position="48"/>
        <end position="82"/>
    </location>
</feature>
<evidence type="ECO:0000313" key="3">
    <source>
        <dbReference type="Proteomes" id="UP001335648"/>
    </source>
</evidence>
<sequence>MSVGDTGWACSCSGESEMQLESTNLLHGCEERGRIGGETDCEKELIYQSEGQRRARRERNPCVAGSQPTRPRTARTAQTSSS</sequence>
<accession>A0AAN8BC69</accession>
<evidence type="ECO:0000313" key="2">
    <source>
        <dbReference type="EMBL" id="KAK5882530.1"/>
    </source>
</evidence>
<comment type="caution">
    <text evidence="2">The sequence shown here is derived from an EMBL/GenBank/DDBJ whole genome shotgun (WGS) entry which is preliminary data.</text>
</comment>
<proteinExistence type="predicted"/>
<protein>
    <submittedName>
        <fullName evidence="2">Uncharacterized protein</fullName>
    </submittedName>
</protein>
<dbReference type="AlphaFoldDB" id="A0AAN8BC69"/>
<reference evidence="2 3" key="1">
    <citation type="journal article" date="2023" name="Mol. Biol. Evol.">
        <title>Genomics of Secondarily Temperate Adaptation in the Only Non-Antarctic Icefish.</title>
        <authorList>
            <person name="Rivera-Colon A.G."/>
            <person name="Rayamajhi N."/>
            <person name="Minhas B.F."/>
            <person name="Madrigal G."/>
            <person name="Bilyk K.T."/>
            <person name="Yoon V."/>
            <person name="Hune M."/>
            <person name="Gregory S."/>
            <person name="Cheng C.H.C."/>
            <person name="Catchen J.M."/>
        </authorList>
    </citation>
    <scope>NUCLEOTIDE SEQUENCE [LARGE SCALE GENOMIC DNA]</scope>
    <source>
        <strain evidence="2">JC2023a</strain>
    </source>
</reference>
<dbReference type="EMBL" id="JAULUE010002062">
    <property type="protein sequence ID" value="KAK5882530.1"/>
    <property type="molecule type" value="Genomic_DNA"/>
</dbReference>
<dbReference type="Proteomes" id="UP001335648">
    <property type="component" value="Unassembled WGS sequence"/>
</dbReference>
<gene>
    <name evidence="2" type="ORF">CesoFtcFv8_021107</name>
</gene>